<feature type="compositionally biased region" description="Basic residues" evidence="1">
    <location>
        <begin position="76"/>
        <end position="94"/>
    </location>
</feature>
<comment type="caution">
    <text evidence="2">The sequence shown here is derived from an EMBL/GenBank/DDBJ whole genome shotgun (WGS) entry which is preliminary data.</text>
</comment>
<accession>A0A9Q1CDJ2</accession>
<evidence type="ECO:0000313" key="3">
    <source>
        <dbReference type="Proteomes" id="UP001152320"/>
    </source>
</evidence>
<dbReference type="OrthoDB" id="2686689at2759"/>
<reference evidence="2" key="1">
    <citation type="submission" date="2021-10" db="EMBL/GenBank/DDBJ databases">
        <title>Tropical sea cucumber genome reveals ecological adaptation and Cuvierian tubules defense mechanism.</title>
        <authorList>
            <person name="Chen T."/>
        </authorList>
    </citation>
    <scope>NUCLEOTIDE SEQUENCE</scope>
    <source>
        <strain evidence="2">Nanhai2018</strain>
        <tissue evidence="2">Muscle</tissue>
    </source>
</reference>
<dbReference type="SMART" id="SM00384">
    <property type="entry name" value="AT_hook"/>
    <property type="match status" value="3"/>
</dbReference>
<evidence type="ECO:0000256" key="1">
    <source>
        <dbReference type="SAM" id="MobiDB-lite"/>
    </source>
</evidence>
<feature type="compositionally biased region" description="Basic and acidic residues" evidence="1">
    <location>
        <begin position="211"/>
        <end position="234"/>
    </location>
</feature>
<feature type="region of interest" description="Disordered" evidence="1">
    <location>
        <begin position="161"/>
        <end position="365"/>
    </location>
</feature>
<sequence length="662" mass="74958">MPLRRRSRRKITVNIQLSKQDLQEYLDDGYTAADIAKDFSVSTAVITEKIKKFGVKKTLHTKVVKRQGRPTSSEKKKSRGRPPKRPSPPRKGRGNHKDQDDSKSKTDSESVITQVIHDNPDKSLDHIHSLLKSMGFDFEKCLVEGHLKKLKADSAGLFKKEGTSSKESNVSNEGDKSREKAGPGTLDKNDLEEGTNIATATVVGSVTVSHQSEDGSLEKKPEMVNSKKLEKSNESDGNEESTSQKIDGSSGDKEDVAMYGSIGKDDPVTPEPVKKRGRGRPRKVRSEFKDHDATNGCIDHESEPLIKPGPVRKRRRGRPRKVCVKDEDALTEDLNDENAKAENELDDQDSEIRKQGKRRGRKRKVKISIDEQACKRGRPCLDLSEENLKHCIESGLPREKIAEVFGTCRRSISRYLQIHKMRKKDRFSNISDDELDKMVSEMCSEHPEWGQLQIQEELGKKGLYFRRHQVRNSVRRVDPIGIELRKLNNLKLRWNRGSLKKLDKILPADGINMTSTESFISQPPRTGLNSLNQEDSVRLLKSILTSNKVMYVDNVPHKKDETSLPSSEDVPSVKEEPLVKEENSILNDENNGQEKKVVEELMDIAQKVNDTGEMMREVVKEANDQENIGPNINQQLELKIESPQPSTLEGEKELIWKEKLYN</sequence>
<keyword evidence="3" id="KW-1185">Reference proteome</keyword>
<organism evidence="2 3">
    <name type="scientific">Holothuria leucospilota</name>
    <name type="common">Black long sea cucumber</name>
    <name type="synonym">Mertensiothuria leucospilota</name>
    <dbReference type="NCBI Taxonomy" id="206669"/>
    <lineage>
        <taxon>Eukaryota</taxon>
        <taxon>Metazoa</taxon>
        <taxon>Echinodermata</taxon>
        <taxon>Eleutherozoa</taxon>
        <taxon>Echinozoa</taxon>
        <taxon>Holothuroidea</taxon>
        <taxon>Aspidochirotacea</taxon>
        <taxon>Aspidochirotida</taxon>
        <taxon>Holothuriidae</taxon>
        <taxon>Holothuria</taxon>
    </lineage>
</organism>
<dbReference type="PRINTS" id="PR00929">
    <property type="entry name" value="ATHOOK"/>
</dbReference>
<feature type="compositionally biased region" description="Basic residues" evidence="1">
    <location>
        <begin position="355"/>
        <end position="365"/>
    </location>
</feature>
<dbReference type="PANTHER" id="PTHR46791:SF5">
    <property type="entry name" value="CLR5 DOMAIN-CONTAINING PROTEIN-RELATED"/>
    <property type="match status" value="1"/>
</dbReference>
<dbReference type="EMBL" id="JAIZAY010000004">
    <property type="protein sequence ID" value="KAJ8042695.1"/>
    <property type="molecule type" value="Genomic_DNA"/>
</dbReference>
<name>A0A9Q1CDJ2_HOLLE</name>
<proteinExistence type="predicted"/>
<dbReference type="AlphaFoldDB" id="A0A9Q1CDJ2"/>
<feature type="region of interest" description="Disordered" evidence="1">
    <location>
        <begin position="61"/>
        <end position="117"/>
    </location>
</feature>
<feature type="compositionally biased region" description="Low complexity" evidence="1">
    <location>
        <begin position="198"/>
        <end position="209"/>
    </location>
</feature>
<feature type="compositionally biased region" description="Basic and acidic residues" evidence="1">
    <location>
        <begin position="95"/>
        <end position="108"/>
    </location>
</feature>
<feature type="region of interest" description="Disordered" evidence="1">
    <location>
        <begin position="557"/>
        <end position="579"/>
    </location>
</feature>
<protein>
    <submittedName>
        <fullName evidence="2">Uncharacterized protein</fullName>
    </submittedName>
</protein>
<feature type="compositionally biased region" description="Basic and acidic residues" evidence="1">
    <location>
        <begin position="173"/>
        <end position="191"/>
    </location>
</feature>
<evidence type="ECO:0000313" key="2">
    <source>
        <dbReference type="EMBL" id="KAJ8042695.1"/>
    </source>
</evidence>
<feature type="compositionally biased region" description="Basic residues" evidence="1">
    <location>
        <begin position="310"/>
        <end position="322"/>
    </location>
</feature>
<dbReference type="InterPro" id="IPR017956">
    <property type="entry name" value="AT_hook_DNA-bd_motif"/>
</dbReference>
<dbReference type="Proteomes" id="UP001152320">
    <property type="component" value="Chromosome 4"/>
</dbReference>
<dbReference type="PANTHER" id="PTHR46791">
    <property type="entry name" value="EXPRESSED PROTEIN"/>
    <property type="match status" value="1"/>
</dbReference>
<dbReference type="GO" id="GO:0003677">
    <property type="term" value="F:DNA binding"/>
    <property type="evidence" value="ECO:0007669"/>
    <property type="project" value="InterPro"/>
</dbReference>
<feature type="compositionally biased region" description="Basic and acidic residues" evidence="1">
    <location>
        <begin position="284"/>
        <end position="304"/>
    </location>
</feature>
<gene>
    <name evidence="2" type="ORF">HOLleu_09517</name>
</gene>